<dbReference type="GO" id="GO:0042910">
    <property type="term" value="F:xenobiotic transmembrane transporter activity"/>
    <property type="evidence" value="ECO:0007669"/>
    <property type="project" value="TreeGrafter"/>
</dbReference>
<comment type="caution">
    <text evidence="2">The sequence shown here is derived from an EMBL/GenBank/DDBJ whole genome shotgun (WGS) entry which is preliminary data.</text>
</comment>
<keyword evidence="1" id="KW-1133">Transmembrane helix</keyword>
<feature type="transmembrane region" description="Helical" evidence="1">
    <location>
        <begin position="356"/>
        <end position="376"/>
    </location>
</feature>
<dbReference type="InterPro" id="IPR027463">
    <property type="entry name" value="AcrB_DN_DC_subdom"/>
</dbReference>
<feature type="transmembrane region" description="Helical" evidence="1">
    <location>
        <begin position="427"/>
        <end position="449"/>
    </location>
</feature>
<feature type="transmembrane region" description="Helical" evidence="1">
    <location>
        <begin position="837"/>
        <end position="856"/>
    </location>
</feature>
<organism evidence="2 3">
    <name type="scientific">Halalkalibacter suaedae</name>
    <dbReference type="NCBI Taxonomy" id="2822140"/>
    <lineage>
        <taxon>Bacteria</taxon>
        <taxon>Bacillati</taxon>
        <taxon>Bacillota</taxon>
        <taxon>Bacilli</taxon>
        <taxon>Bacillales</taxon>
        <taxon>Bacillaceae</taxon>
        <taxon>Halalkalibacter</taxon>
    </lineage>
</organism>
<evidence type="ECO:0000256" key="1">
    <source>
        <dbReference type="SAM" id="Phobius"/>
    </source>
</evidence>
<dbReference type="Gene3D" id="3.30.70.1430">
    <property type="entry name" value="Multidrug efflux transporter AcrB pore domain"/>
    <property type="match status" value="2"/>
</dbReference>
<feature type="transmembrane region" description="Helical" evidence="1">
    <location>
        <begin position="12"/>
        <end position="30"/>
    </location>
</feature>
<dbReference type="AlphaFoldDB" id="A0A941AN46"/>
<dbReference type="Gene3D" id="1.20.1640.10">
    <property type="entry name" value="Multidrug efflux transporter AcrB transmembrane domain"/>
    <property type="match status" value="2"/>
</dbReference>
<accession>A0A941AN46</accession>
<proteinExistence type="predicted"/>
<feature type="transmembrane region" description="Helical" evidence="1">
    <location>
        <begin position="863"/>
        <end position="883"/>
    </location>
</feature>
<evidence type="ECO:0000313" key="2">
    <source>
        <dbReference type="EMBL" id="MBP3950501.1"/>
    </source>
</evidence>
<dbReference type="InterPro" id="IPR001036">
    <property type="entry name" value="Acrflvin-R"/>
</dbReference>
<dbReference type="Proteomes" id="UP000678228">
    <property type="component" value="Unassembled WGS sequence"/>
</dbReference>
<evidence type="ECO:0000313" key="3">
    <source>
        <dbReference type="Proteomes" id="UP000678228"/>
    </source>
</evidence>
<dbReference type="Gene3D" id="3.30.70.1440">
    <property type="entry name" value="Multidrug efflux transporter AcrB pore domain"/>
    <property type="match status" value="1"/>
</dbReference>
<dbReference type="SUPFAM" id="SSF82693">
    <property type="entry name" value="Multidrug efflux transporter AcrB pore domain, PN1, PN2, PC1 and PC2 subdomains"/>
    <property type="match status" value="1"/>
</dbReference>
<keyword evidence="3" id="KW-1185">Reference proteome</keyword>
<sequence>MGIVHFLLKRKLLVGLSMVLIFFIGLYATTQLDQELMPPITFDGASVYIDAGDMTTLDVEQLVTEPIEQVLQSIDGVKSFQSSTSVGTSSITIEMEEGLGEEITKEVELALNGLKPQLTGVDDIIVTPFSMNGTYEFYLDISQGNNDEMTEFARDVLEPRLESLPEVSDVLLVGMEEREILIELKMDKLNEFAVEPSQVISAIQNANSDLALGTLSDEEDEPTIRWNTSIHNVEDINAMRVPTMDGVKQISELASVTEQVTENSSGVWKNGSRDFILVQVARVSDHTQVQMAEAVRSEIALIKKEGLVSNFELNEIVAQADYVSDSIDGVTQNVLLGGILAIIILLLFLRNIRATIIVGLAIPISILLTFTAMWYFDYSFNMLSLIGLGLGIGMMVDASIVILESIYSKKENGMPNRKAVTTGVREVASAVLASMLTTIVVFLPIGLLGGEVGQFMIVLSVVIIITLVSSVVVSFTLIPTLAESFLKVRKKNKVQKEGKVLTKYVQFLQWMLRKKRARYSIILLFFVIFIGSLALITRVPMTVMPDVFNRYSEVAVVLESGVTPKEREEIAMQMNEQLATITDIKNTIIMDDVSSIYAIVNMTSAEDATMDQKEVNEQILSSLRELESAYPITSVNSAMSGGAGSPVSIVIQGEQLDKLTELSESMITELEKVDGLVGFSTSIEKKLKEERIILNEQNIDDDGLTTVQILSSIEHLFMKTQVTEITGDDLVTKNVVAVTDKESAKKEDVLANKILTQNGEEKELSEYISFEMIEAPTQIDHNDGERYVTVMADLEKIDLGTANREIEEVLNDFDVPSGYTISMGGDLEAQQDAMQEMMMILGIALFLVYVVMAVQFNSLVHPFIVMSIIPMTVTGVIIGLFLTQMELSIMSAMGIVMLIGIVLNNAILLLDRTKQLRLEGYSISDAIIDAGKTRMRPIFMTTLTTVGGMLPLAIATGVASNYQAPLAIVVISGLIFATFITLILIPAVYYLFEDLAIGLRRLFKRQKGKSNTIKIEG</sequence>
<feature type="transmembrane region" description="Helical" evidence="1">
    <location>
        <begin position="382"/>
        <end position="406"/>
    </location>
</feature>
<gene>
    <name evidence="2" type="ORF">J7W16_05095</name>
</gene>
<dbReference type="PANTHER" id="PTHR32063:SF0">
    <property type="entry name" value="SWARMING MOTILITY PROTEIN SWRC"/>
    <property type="match status" value="1"/>
</dbReference>
<dbReference type="PRINTS" id="PR00702">
    <property type="entry name" value="ACRIFLAVINRP"/>
</dbReference>
<feature type="transmembrane region" description="Helical" evidence="1">
    <location>
        <begin position="966"/>
        <end position="992"/>
    </location>
</feature>
<protein>
    <submittedName>
        <fullName evidence="2">Efflux RND transporter permease subunit</fullName>
    </submittedName>
</protein>
<reference evidence="2" key="1">
    <citation type="submission" date="2021-03" db="EMBL/GenBank/DDBJ databases">
        <title>Bacillus suaedae sp. nov., isolated from Suaeda aralocaspica.</title>
        <authorList>
            <person name="Lei R.F.R."/>
        </authorList>
    </citation>
    <scope>NUCLEOTIDE SEQUENCE</scope>
    <source>
        <strain evidence="2">YZJH907-2</strain>
    </source>
</reference>
<feature type="transmembrane region" description="Helical" evidence="1">
    <location>
        <begin position="330"/>
        <end position="349"/>
    </location>
</feature>
<dbReference type="SUPFAM" id="SSF82866">
    <property type="entry name" value="Multidrug efflux transporter AcrB transmembrane domain"/>
    <property type="match status" value="2"/>
</dbReference>
<feature type="transmembrane region" description="Helical" evidence="1">
    <location>
        <begin position="938"/>
        <end position="960"/>
    </location>
</feature>
<dbReference type="PANTHER" id="PTHR32063">
    <property type="match status" value="1"/>
</dbReference>
<dbReference type="RefSeq" id="WP_210596140.1">
    <property type="nucleotide sequence ID" value="NZ_JAGKSQ010000002.1"/>
</dbReference>
<dbReference type="Gene3D" id="3.30.2090.10">
    <property type="entry name" value="Multidrug efflux transporter AcrB TolC docking domain, DN and DC subdomains"/>
    <property type="match status" value="2"/>
</dbReference>
<feature type="transmembrane region" description="Helical" evidence="1">
    <location>
        <begin position="455"/>
        <end position="482"/>
    </location>
</feature>
<dbReference type="SUPFAM" id="SSF82714">
    <property type="entry name" value="Multidrug efflux transporter AcrB TolC docking domain, DN and DC subdomains"/>
    <property type="match status" value="1"/>
</dbReference>
<dbReference type="Gene3D" id="3.30.70.1320">
    <property type="entry name" value="Multidrug efflux transporter AcrB pore domain like"/>
    <property type="match status" value="1"/>
</dbReference>
<dbReference type="Pfam" id="PF00873">
    <property type="entry name" value="ACR_tran"/>
    <property type="match status" value="1"/>
</dbReference>
<keyword evidence="1" id="KW-0472">Membrane</keyword>
<keyword evidence="1" id="KW-0812">Transmembrane</keyword>
<feature type="transmembrane region" description="Helical" evidence="1">
    <location>
        <begin position="521"/>
        <end position="541"/>
    </location>
</feature>
<dbReference type="GO" id="GO:0005886">
    <property type="term" value="C:plasma membrane"/>
    <property type="evidence" value="ECO:0007669"/>
    <property type="project" value="TreeGrafter"/>
</dbReference>
<feature type="transmembrane region" description="Helical" evidence="1">
    <location>
        <begin position="889"/>
        <end position="910"/>
    </location>
</feature>
<name>A0A941AN46_9BACI</name>
<dbReference type="EMBL" id="JAGKSQ010000002">
    <property type="protein sequence ID" value="MBP3950501.1"/>
    <property type="molecule type" value="Genomic_DNA"/>
</dbReference>